<reference evidence="2" key="1">
    <citation type="journal article" date="2021" name="PeerJ">
        <title>Extensive microbial diversity within the chicken gut microbiome revealed by metagenomics and culture.</title>
        <authorList>
            <person name="Gilroy R."/>
            <person name="Ravi A."/>
            <person name="Getino M."/>
            <person name="Pursley I."/>
            <person name="Horton D.L."/>
            <person name="Alikhan N.F."/>
            <person name="Baker D."/>
            <person name="Gharbi K."/>
            <person name="Hall N."/>
            <person name="Watson M."/>
            <person name="Adriaenssens E.M."/>
            <person name="Foster-Nyarko E."/>
            <person name="Jarju S."/>
            <person name="Secka A."/>
            <person name="Antonio M."/>
            <person name="Oren A."/>
            <person name="Chaudhuri R.R."/>
            <person name="La Ragione R."/>
            <person name="Hildebrand F."/>
            <person name="Pallen M.J."/>
        </authorList>
    </citation>
    <scope>NUCLEOTIDE SEQUENCE</scope>
    <source>
        <strain evidence="2">CHK187-11901</strain>
    </source>
</reference>
<keyword evidence="1" id="KW-0472">Membrane</keyword>
<proteinExistence type="predicted"/>
<dbReference type="InterPro" id="IPR045584">
    <property type="entry name" value="Pilin-like"/>
</dbReference>
<gene>
    <name evidence="2" type="ORF">H9702_00215</name>
</gene>
<protein>
    <submittedName>
        <fullName evidence="2">Type II secretion system GspH family protein</fullName>
    </submittedName>
</protein>
<dbReference type="Pfam" id="PF07963">
    <property type="entry name" value="N_methyl"/>
    <property type="match status" value="1"/>
</dbReference>
<sequence length="127" mass="13416">MRSEEGFTLLEMLLVLGIASILLGVFALPAALRDRGAGIQLETIRAVGEFAQCKAAAAGQEVTLRFHGNAVDAAGHTLVLSEELSCASHAITFYPQLSSAPAQSVRFGQEEGKTLVFQLGSGRSDVR</sequence>
<comment type="caution">
    <text evidence="2">The sequence shown here is derived from an EMBL/GenBank/DDBJ whole genome shotgun (WGS) entry which is preliminary data.</text>
</comment>
<dbReference type="AlphaFoldDB" id="A0A9D2NN91"/>
<keyword evidence="1" id="KW-0812">Transmembrane</keyword>
<dbReference type="SUPFAM" id="SSF54523">
    <property type="entry name" value="Pili subunits"/>
    <property type="match status" value="1"/>
</dbReference>
<evidence type="ECO:0000256" key="1">
    <source>
        <dbReference type="SAM" id="Phobius"/>
    </source>
</evidence>
<organism evidence="2 3">
    <name type="scientific">Candidatus Merdibacter merdavium</name>
    <dbReference type="NCBI Taxonomy" id="2838692"/>
    <lineage>
        <taxon>Bacteria</taxon>
        <taxon>Bacillati</taxon>
        <taxon>Bacillota</taxon>
        <taxon>Erysipelotrichia</taxon>
        <taxon>Erysipelotrichales</taxon>
        <taxon>Erysipelotrichaceae</taxon>
        <taxon>Merdibacter</taxon>
    </lineage>
</organism>
<feature type="transmembrane region" description="Helical" evidence="1">
    <location>
        <begin position="12"/>
        <end position="32"/>
    </location>
</feature>
<keyword evidence="1" id="KW-1133">Transmembrane helix</keyword>
<dbReference type="EMBL" id="DWWM01000001">
    <property type="protein sequence ID" value="HJC35541.1"/>
    <property type="molecule type" value="Genomic_DNA"/>
</dbReference>
<accession>A0A9D2NN91</accession>
<dbReference type="NCBIfam" id="TIGR02532">
    <property type="entry name" value="IV_pilin_GFxxxE"/>
    <property type="match status" value="1"/>
</dbReference>
<dbReference type="InterPro" id="IPR012902">
    <property type="entry name" value="N_methyl_site"/>
</dbReference>
<dbReference type="Proteomes" id="UP000823896">
    <property type="component" value="Unassembled WGS sequence"/>
</dbReference>
<name>A0A9D2NN91_9FIRM</name>
<evidence type="ECO:0000313" key="3">
    <source>
        <dbReference type="Proteomes" id="UP000823896"/>
    </source>
</evidence>
<dbReference type="PROSITE" id="PS00409">
    <property type="entry name" value="PROKAR_NTER_METHYL"/>
    <property type="match status" value="1"/>
</dbReference>
<reference evidence="2" key="2">
    <citation type="submission" date="2021-04" db="EMBL/GenBank/DDBJ databases">
        <authorList>
            <person name="Gilroy R."/>
        </authorList>
    </citation>
    <scope>NUCLEOTIDE SEQUENCE</scope>
    <source>
        <strain evidence="2">CHK187-11901</strain>
    </source>
</reference>
<evidence type="ECO:0000313" key="2">
    <source>
        <dbReference type="EMBL" id="HJC35541.1"/>
    </source>
</evidence>